<reference evidence="1" key="1">
    <citation type="submission" date="2022-09" db="EMBL/GenBank/DDBJ databases">
        <title>Novel Mycoplasma species identified in domestic and wild animals.</title>
        <authorList>
            <person name="Volokhov D.V."/>
            <person name="Furtak V.A."/>
            <person name="Zagorodnyaya T.A."/>
        </authorList>
    </citation>
    <scope>NUCLEOTIDE SEQUENCE</scope>
    <source>
        <strain evidence="1">Oakley</strain>
    </source>
</reference>
<sequence length="111" mass="13107">MSKYVDRGIIKWSPFDGLAGFNDMFTELRNRLTRMDKPILLDDRLEELDLALQNASENNQQVLIEYYYDGHVRYTEGTILKIDRIHHRILMDTKQTLGIEDILNIHEIQAE</sequence>
<name>A0ABT2Y696_9MOLU</name>
<comment type="caution">
    <text evidence="1">The sequence shown here is derived from an EMBL/GenBank/DDBJ whole genome shotgun (WGS) entry which is preliminary data.</text>
</comment>
<dbReference type="Pfam" id="PF08863">
    <property type="entry name" value="YolD"/>
    <property type="match status" value="1"/>
</dbReference>
<accession>A0ABT2Y696</accession>
<evidence type="ECO:0000313" key="2">
    <source>
        <dbReference type="Proteomes" id="UP001177160"/>
    </source>
</evidence>
<dbReference type="EMBL" id="JAOVQM010000002">
    <property type="protein sequence ID" value="MCV2231988.1"/>
    <property type="molecule type" value="Genomic_DNA"/>
</dbReference>
<dbReference type="PANTHER" id="PTHR40051:SF1">
    <property type="entry name" value="YOLD-LIKE FAMILY PROTEIN"/>
    <property type="match status" value="1"/>
</dbReference>
<proteinExistence type="predicted"/>
<dbReference type="Proteomes" id="UP001177160">
    <property type="component" value="Unassembled WGS sequence"/>
</dbReference>
<dbReference type="RefSeq" id="WP_263608143.1">
    <property type="nucleotide sequence ID" value="NZ_JAOVQM010000002.1"/>
</dbReference>
<dbReference type="InterPro" id="IPR014962">
    <property type="entry name" value="YolD"/>
</dbReference>
<protein>
    <submittedName>
        <fullName evidence="1">YolD-like family protein</fullName>
    </submittedName>
</protein>
<dbReference type="PANTHER" id="PTHR40051">
    <property type="entry name" value="IG HYPOTHETICAL 15966"/>
    <property type="match status" value="1"/>
</dbReference>
<organism evidence="1 2">
    <name type="scientific">Paracholeplasma manati</name>
    <dbReference type="NCBI Taxonomy" id="591373"/>
    <lineage>
        <taxon>Bacteria</taxon>
        <taxon>Bacillati</taxon>
        <taxon>Mycoplasmatota</taxon>
        <taxon>Mollicutes</taxon>
        <taxon>Acholeplasmatales</taxon>
        <taxon>Acholeplasmataceae</taxon>
        <taxon>Paracholeplasma</taxon>
    </lineage>
</organism>
<keyword evidence="2" id="KW-1185">Reference proteome</keyword>
<evidence type="ECO:0000313" key="1">
    <source>
        <dbReference type="EMBL" id="MCV2231988.1"/>
    </source>
</evidence>
<gene>
    <name evidence="1" type="ORF">N7548_04015</name>
</gene>